<dbReference type="InterPro" id="IPR002060">
    <property type="entry name" value="Squ/phyt_synthse"/>
</dbReference>
<feature type="transmembrane region" description="Helical" evidence="1">
    <location>
        <begin position="81"/>
        <end position="101"/>
    </location>
</feature>
<reference evidence="3" key="1">
    <citation type="submission" date="2021-04" db="EMBL/GenBank/DDBJ databases">
        <title>Genomic characterization of endocarditis-associated Neisseria elongata subsp. nitroreducens.</title>
        <authorList>
            <person name="Schorner M."/>
            <person name="Passarelli-Araujo H."/>
            <person name="Scheffer M."/>
            <person name="Barazzetti F."/>
            <person name="Martins J."/>
            <person name="Machado H."/>
            <person name="Palmeiro J."/>
            <person name="Bazzo M."/>
        </authorList>
    </citation>
    <scope>NUCLEOTIDE SEQUENCE</scope>
    <source>
        <strain evidence="3">Nel_M001</strain>
    </source>
</reference>
<name>A0A9X0ZQM7_NEIEL</name>
<protein>
    <submittedName>
        <fullName evidence="3">Phosphatase PAP2 family protein</fullName>
    </submittedName>
</protein>
<sequence length="533" mass="59802">MNAGLPHPHRFFFALAALFALLFFAGYGGSNLIAAYIPWHISPALPFESAIPFLPAWSAVYLTVPLLLAASVRWADWRETWALFAVLTAELAAACPFFILLPVQTAYPPRLAEGFWQPWFALADHLSMVHNHLPSLHAAFACTAALAAWRHSAARFALIAPWAAAVVASTLLIHEHHLSDLVCGALLAAAVWHTVGPWARRPDILRRVSAEWQMLLEQAAFARRHRRYALISLILAAYRLRHPARGGLLVSGYCFLQAFDDLMDGDRQTARTADEEARRLIWEWRHGRFDENDPYSRLVADFRRRLKTSEASFCEAKTSTVSFCEAKTDIEGLGKAKANAKHPGKTETVLPAAAARFALTRTFGLLHTMHLDRLRAERAQLWTGAEIAAQHRRTFTRSLDLLLAALGSSVRGRDLPELVDALGWCSTMRDLPEDLRAGIVNIPSELWRQAGWPSEKRHDPAALSADAAFRDWMRQERNRALQLLDQADRRTAALNDGTARRISNLFARSVRRFAEQRLPARYPWLNGPTDQAV</sequence>
<dbReference type="Gene3D" id="1.20.144.10">
    <property type="entry name" value="Phosphatidic acid phosphatase type 2/haloperoxidase"/>
    <property type="match status" value="1"/>
</dbReference>
<accession>A0A9X0ZQM7</accession>
<dbReference type="Pfam" id="PF00494">
    <property type="entry name" value="SQS_PSY"/>
    <property type="match status" value="1"/>
</dbReference>
<evidence type="ECO:0000313" key="3">
    <source>
        <dbReference type="EMBL" id="MBS9339493.1"/>
    </source>
</evidence>
<gene>
    <name evidence="3" type="ORF">J8641_01350</name>
</gene>
<dbReference type="AlphaFoldDB" id="A0A9X0ZQM7"/>
<keyword evidence="1" id="KW-1133">Transmembrane helix</keyword>
<comment type="caution">
    <text evidence="3">The sequence shown here is derived from an EMBL/GenBank/DDBJ whole genome shotgun (WGS) entry which is preliminary data.</text>
</comment>
<dbReference type="InterPro" id="IPR008949">
    <property type="entry name" value="Isoprenoid_synthase_dom_sf"/>
</dbReference>
<evidence type="ECO:0000259" key="2">
    <source>
        <dbReference type="Pfam" id="PF01569"/>
    </source>
</evidence>
<evidence type="ECO:0000313" key="4">
    <source>
        <dbReference type="Proteomes" id="UP000708805"/>
    </source>
</evidence>
<dbReference type="RefSeq" id="WP_214037122.1">
    <property type="nucleotide sequence ID" value="NZ_JAGJWT010000001.1"/>
</dbReference>
<evidence type="ECO:0000256" key="1">
    <source>
        <dbReference type="SAM" id="Phobius"/>
    </source>
</evidence>
<dbReference type="Pfam" id="PF01569">
    <property type="entry name" value="PAP2"/>
    <property type="match status" value="1"/>
</dbReference>
<keyword evidence="1" id="KW-0812">Transmembrane</keyword>
<keyword evidence="1" id="KW-0472">Membrane</keyword>
<feature type="transmembrane region" description="Helical" evidence="1">
    <location>
        <begin position="50"/>
        <end position="69"/>
    </location>
</feature>
<dbReference type="Proteomes" id="UP000708805">
    <property type="component" value="Unassembled WGS sequence"/>
</dbReference>
<dbReference type="InterPro" id="IPR036938">
    <property type="entry name" value="PAP2/HPO_sf"/>
</dbReference>
<proteinExistence type="predicted"/>
<feature type="domain" description="Phosphatidic acid phosphatase type 2/haloperoxidase" evidence="2">
    <location>
        <begin position="109"/>
        <end position="195"/>
    </location>
</feature>
<dbReference type="InterPro" id="IPR000326">
    <property type="entry name" value="PAP2/HPO"/>
</dbReference>
<dbReference type="SUPFAM" id="SSF48317">
    <property type="entry name" value="Acid phosphatase/Vanadium-dependent haloperoxidase"/>
    <property type="match status" value="1"/>
</dbReference>
<organism evidence="3 4">
    <name type="scientific">Neisseria elongata subsp. nitroreducens</name>
    <dbReference type="NCBI Taxonomy" id="90367"/>
    <lineage>
        <taxon>Bacteria</taxon>
        <taxon>Pseudomonadati</taxon>
        <taxon>Pseudomonadota</taxon>
        <taxon>Betaproteobacteria</taxon>
        <taxon>Neisseriales</taxon>
        <taxon>Neisseriaceae</taxon>
        <taxon>Neisseria</taxon>
    </lineage>
</organism>
<dbReference type="Gene3D" id="1.10.600.10">
    <property type="entry name" value="Farnesyl Diphosphate Synthase"/>
    <property type="match status" value="1"/>
</dbReference>
<dbReference type="SUPFAM" id="SSF48576">
    <property type="entry name" value="Terpenoid synthases"/>
    <property type="match status" value="1"/>
</dbReference>
<dbReference type="EMBL" id="JAGJWT010000001">
    <property type="protein sequence ID" value="MBS9339493.1"/>
    <property type="molecule type" value="Genomic_DNA"/>
</dbReference>